<organism evidence="2 3">
    <name type="scientific">Streptomyces candidus</name>
    <dbReference type="NCBI Taxonomy" id="67283"/>
    <lineage>
        <taxon>Bacteria</taxon>
        <taxon>Bacillati</taxon>
        <taxon>Actinomycetota</taxon>
        <taxon>Actinomycetes</taxon>
        <taxon>Kitasatosporales</taxon>
        <taxon>Streptomycetaceae</taxon>
        <taxon>Streptomyces</taxon>
    </lineage>
</organism>
<dbReference type="EMBL" id="JACHEM010000002">
    <property type="protein sequence ID" value="MBB6434360.1"/>
    <property type="molecule type" value="Genomic_DNA"/>
</dbReference>
<evidence type="ECO:0000313" key="3">
    <source>
        <dbReference type="Proteomes" id="UP000540423"/>
    </source>
</evidence>
<proteinExistence type="predicted"/>
<protein>
    <submittedName>
        <fullName evidence="2">Uncharacterized protein</fullName>
    </submittedName>
</protein>
<sequence length="188" mass="21002">MPDASSRAPSALRRATAWLNDRPWLYLVPVWIVVLLVYGSVEWGSPWARSALLGGLIGLTSAGVSSCRSRSEARASGVSLPELAVFETQLRRGEVPDRAQDREAMRALVTRRRSRMRNRKRVVAVFFVLLAGIGVASLWGMELPYSVLALLLWCVLAVLFVTENRRLRARLDRMHRALAADPPRAPRT</sequence>
<keyword evidence="1" id="KW-0812">Transmembrane</keyword>
<reference evidence="2 3" key="1">
    <citation type="submission" date="2020-08" db="EMBL/GenBank/DDBJ databases">
        <title>Genomic Encyclopedia of Type Strains, Phase IV (KMG-IV): sequencing the most valuable type-strain genomes for metagenomic binning, comparative biology and taxonomic classification.</title>
        <authorList>
            <person name="Goeker M."/>
        </authorList>
    </citation>
    <scope>NUCLEOTIDE SEQUENCE [LARGE SCALE GENOMIC DNA]</scope>
    <source>
        <strain evidence="2 3">DSM 40141</strain>
    </source>
</reference>
<dbReference type="RefSeq" id="WP_185026936.1">
    <property type="nucleotide sequence ID" value="NZ_BNBN01000002.1"/>
</dbReference>
<name>A0A7X0HB84_9ACTN</name>
<keyword evidence="1" id="KW-1133">Transmembrane helix</keyword>
<gene>
    <name evidence="2" type="ORF">HNQ79_000808</name>
</gene>
<comment type="caution">
    <text evidence="2">The sequence shown here is derived from an EMBL/GenBank/DDBJ whole genome shotgun (WGS) entry which is preliminary data.</text>
</comment>
<evidence type="ECO:0000256" key="1">
    <source>
        <dbReference type="SAM" id="Phobius"/>
    </source>
</evidence>
<feature type="transmembrane region" description="Helical" evidence="1">
    <location>
        <begin position="145"/>
        <end position="162"/>
    </location>
</feature>
<keyword evidence="3" id="KW-1185">Reference proteome</keyword>
<dbReference type="Proteomes" id="UP000540423">
    <property type="component" value="Unassembled WGS sequence"/>
</dbReference>
<accession>A0A7X0HB84</accession>
<feature type="transmembrane region" description="Helical" evidence="1">
    <location>
        <begin position="121"/>
        <end position="139"/>
    </location>
</feature>
<dbReference type="AlphaFoldDB" id="A0A7X0HB84"/>
<feature type="transmembrane region" description="Helical" evidence="1">
    <location>
        <begin position="23"/>
        <end position="41"/>
    </location>
</feature>
<keyword evidence="1" id="KW-0472">Membrane</keyword>
<evidence type="ECO:0000313" key="2">
    <source>
        <dbReference type="EMBL" id="MBB6434360.1"/>
    </source>
</evidence>